<comment type="caution">
    <text evidence="1">The sequence shown here is derived from an EMBL/GenBank/DDBJ whole genome shotgun (WGS) entry which is preliminary data.</text>
</comment>
<dbReference type="AlphaFoldDB" id="A0A829M2F8"/>
<reference evidence="2" key="1">
    <citation type="submission" date="2013-10" db="EMBL/GenBank/DDBJ databases">
        <title>Draft genome sequence of Lactobacillus fermentum NB-22.</title>
        <authorList>
            <person name="Chaplin A.V."/>
            <person name="Shkoporov A.N."/>
            <person name="Khokhlova E.V."/>
            <person name="Efimov B.A."/>
            <person name="Kafarskaia L.I."/>
        </authorList>
    </citation>
    <scope>NUCLEOTIDE SEQUENCE [LARGE SCALE GENOMIC DNA]</scope>
    <source>
        <strain evidence="2">NB-22</strain>
    </source>
</reference>
<evidence type="ECO:0000313" key="2">
    <source>
        <dbReference type="Proteomes" id="UP000018412"/>
    </source>
</evidence>
<organism evidence="1 2">
    <name type="scientific">Limosilactobacillus fermentum NB-22</name>
    <dbReference type="NCBI Taxonomy" id="1408443"/>
    <lineage>
        <taxon>Bacteria</taxon>
        <taxon>Bacillati</taxon>
        <taxon>Bacillota</taxon>
        <taxon>Bacilli</taxon>
        <taxon>Lactobacillales</taxon>
        <taxon>Lactobacillaceae</taxon>
        <taxon>Limosilactobacillus</taxon>
    </lineage>
</organism>
<dbReference type="Proteomes" id="UP000018412">
    <property type="component" value="Unassembled WGS sequence"/>
</dbReference>
<accession>A0A829M2F8</accession>
<dbReference type="EMBL" id="AYHA01000065">
    <property type="protein sequence ID" value="ESS01813.1"/>
    <property type="molecule type" value="Genomic_DNA"/>
</dbReference>
<gene>
    <name evidence="1" type="ORF">NB22_02705</name>
</gene>
<name>A0A829M2F8_LIMFE</name>
<protein>
    <submittedName>
        <fullName evidence="1">Uncharacterized protein</fullName>
    </submittedName>
</protein>
<proteinExistence type="predicted"/>
<reference evidence="1 2" key="2">
    <citation type="journal article" date="2015" name="Genome Announc.">
        <title>Draft Genome Sequence of Lactobacillus fermentum NB-22.</title>
        <authorList>
            <person name="Chaplin A.V."/>
            <person name="Shkoporov A.N."/>
            <person name="Efimov B.A."/>
            <person name="Pikina A.P."/>
            <person name="Borisova O.Y."/>
            <person name="Gladko I.A."/>
            <person name="Postnikova E.A."/>
            <person name="Lordkipanidze A.E."/>
            <person name="Kafarskaia L.I."/>
        </authorList>
    </citation>
    <scope>NUCLEOTIDE SEQUENCE [LARGE SCALE GENOMIC DNA]</scope>
    <source>
        <strain evidence="1 2">NB-22</strain>
    </source>
</reference>
<evidence type="ECO:0000313" key="1">
    <source>
        <dbReference type="EMBL" id="ESS01813.1"/>
    </source>
</evidence>
<sequence length="56" mass="6345">MRVPFAFPNAYRIPSINPKQATPLKCEVTGFTFALVASWPMDTRQICEFAQDNVLL</sequence>